<proteinExistence type="predicted"/>
<dbReference type="Proteomes" id="UP000078550">
    <property type="component" value="Unassembled WGS sequence"/>
</dbReference>
<sequence length="97" mass="11528">MAESTRIQVRIYAQAKQFNCAKAWYETKKMRIQWGHATKVHVCANKRSRKKKKKKIPFFKTVYKTLFSNTKQPRIVQMPRIVQRRTEKGEAGTQNKN</sequence>
<evidence type="ECO:0000313" key="2">
    <source>
        <dbReference type="Proteomes" id="UP000078550"/>
    </source>
</evidence>
<dbReference type="EMBL" id="FLRE01000032">
    <property type="protein sequence ID" value="SBT32273.1"/>
    <property type="molecule type" value="Genomic_DNA"/>
</dbReference>
<dbReference type="AlphaFoldDB" id="A0A1A8YL38"/>
<reference evidence="2" key="1">
    <citation type="submission" date="2016-05" db="EMBL/GenBank/DDBJ databases">
        <authorList>
            <person name="Naeem Raeece"/>
        </authorList>
    </citation>
    <scope>NUCLEOTIDE SEQUENCE [LARGE SCALE GENOMIC DNA]</scope>
</reference>
<evidence type="ECO:0000313" key="1">
    <source>
        <dbReference type="EMBL" id="SBT32273.1"/>
    </source>
</evidence>
<name>A0A1A8YL38_PLAOA</name>
<gene>
    <name evidence="1" type="ORF">POVWA2_008710</name>
</gene>
<accession>A0A1A8YL38</accession>
<protein>
    <submittedName>
        <fullName evidence="1">Uncharacterized protein</fullName>
    </submittedName>
</protein>
<organism evidence="1 2">
    <name type="scientific">Plasmodium ovale wallikeri</name>
    <dbReference type="NCBI Taxonomy" id="864142"/>
    <lineage>
        <taxon>Eukaryota</taxon>
        <taxon>Sar</taxon>
        <taxon>Alveolata</taxon>
        <taxon>Apicomplexa</taxon>
        <taxon>Aconoidasida</taxon>
        <taxon>Haemosporida</taxon>
        <taxon>Plasmodiidae</taxon>
        <taxon>Plasmodium</taxon>
        <taxon>Plasmodium (Plasmodium)</taxon>
    </lineage>
</organism>